<evidence type="ECO:0000256" key="2">
    <source>
        <dbReference type="ARBA" id="ARBA00022692"/>
    </source>
</evidence>
<dbReference type="OrthoDB" id="5492at2759"/>
<feature type="transmembrane region" description="Helical" evidence="5">
    <location>
        <begin position="28"/>
        <end position="47"/>
    </location>
</feature>
<dbReference type="AlphaFoldDB" id="A0A7J7IHE9"/>
<evidence type="ECO:0000256" key="4">
    <source>
        <dbReference type="ARBA" id="ARBA00023136"/>
    </source>
</evidence>
<keyword evidence="2 5" id="KW-0812">Transmembrane</keyword>
<feature type="transmembrane region" description="Helical" evidence="5">
    <location>
        <begin position="59"/>
        <end position="79"/>
    </location>
</feature>
<feature type="transmembrane region" description="Helical" evidence="5">
    <location>
        <begin position="177"/>
        <end position="197"/>
    </location>
</feature>
<dbReference type="GO" id="GO:0016020">
    <property type="term" value="C:membrane"/>
    <property type="evidence" value="ECO:0007669"/>
    <property type="project" value="UniProtKB-SubCell"/>
</dbReference>
<evidence type="ECO:0000313" key="7">
    <source>
        <dbReference type="Proteomes" id="UP000530660"/>
    </source>
</evidence>
<evidence type="ECO:0000256" key="5">
    <source>
        <dbReference type="SAM" id="Phobius"/>
    </source>
</evidence>
<feature type="transmembrane region" description="Helical" evidence="5">
    <location>
        <begin position="107"/>
        <end position="140"/>
    </location>
</feature>
<proteinExistence type="predicted"/>
<dbReference type="Proteomes" id="UP000530660">
    <property type="component" value="Unassembled WGS sequence"/>
</dbReference>
<protein>
    <recommendedName>
        <fullName evidence="8">Membrane transporter protein</fullName>
    </recommendedName>
</protein>
<evidence type="ECO:0000256" key="1">
    <source>
        <dbReference type="ARBA" id="ARBA00004141"/>
    </source>
</evidence>
<accession>A0A7J7IHE9</accession>
<keyword evidence="4 5" id="KW-0472">Membrane</keyword>
<dbReference type="Pfam" id="PF01925">
    <property type="entry name" value="TauE"/>
    <property type="match status" value="1"/>
</dbReference>
<name>A0A7J7IHE9_9RHOD</name>
<feature type="transmembrane region" description="Helical" evidence="5">
    <location>
        <begin position="204"/>
        <end position="221"/>
    </location>
</feature>
<dbReference type="InterPro" id="IPR051598">
    <property type="entry name" value="TSUP/Inactive_protease-like"/>
</dbReference>
<comment type="subcellular location">
    <subcellularLocation>
        <location evidence="1">Membrane</location>
        <topology evidence="1">Multi-pass membrane protein</topology>
    </subcellularLocation>
</comment>
<gene>
    <name evidence="6" type="ORF">F1559_003911</name>
</gene>
<keyword evidence="7" id="KW-1185">Reference proteome</keyword>
<reference evidence="6 7" key="1">
    <citation type="journal article" date="2020" name="J. Phycol.">
        <title>Comparative genome analysis reveals Cyanidiococcus gen. nov., a new extremophilic red algal genus sister to Cyanidioschyzon (Cyanidioschyzonaceae, Rhodophyta).</title>
        <authorList>
            <person name="Liu S.-L."/>
            <person name="Chiang Y.-R."/>
            <person name="Yoon H.S."/>
            <person name="Fu H.-Y."/>
        </authorList>
    </citation>
    <scope>NUCLEOTIDE SEQUENCE [LARGE SCALE GENOMIC DNA]</scope>
    <source>
        <strain evidence="6 7">THAL066</strain>
    </source>
</reference>
<keyword evidence="3 5" id="KW-1133">Transmembrane helix</keyword>
<evidence type="ECO:0008006" key="8">
    <source>
        <dbReference type="Google" id="ProtNLM"/>
    </source>
</evidence>
<dbReference type="InterPro" id="IPR002781">
    <property type="entry name" value="TM_pro_TauE-like"/>
</dbReference>
<evidence type="ECO:0000256" key="3">
    <source>
        <dbReference type="ARBA" id="ARBA00022989"/>
    </source>
</evidence>
<dbReference type="PANTHER" id="PTHR43701:SF2">
    <property type="entry name" value="MEMBRANE TRANSPORTER PROTEIN YJNA-RELATED"/>
    <property type="match status" value="1"/>
</dbReference>
<sequence length="235" mass="24617">MGHRLLQVSLSSITGALAYYRGHALEPVAALIVTVGALLTVSAGAAWSSRVDGNQLRKYFGVFVMFAGVLSFLKCLSYVRASTMNLSTEGNTQLFHNTQGHHYSLGFALTIGVVGCIAGFLSGLMGVGGGTIVVPVLSLVGGFSQRAAQGTALMAMVLPAMAGSITHWRLGHVQSELLLGLLTGVSLGSWFGGGVALRLPYIRLLQVSSLLFVLIGARIIVTANSSSSKLHQSRE</sequence>
<evidence type="ECO:0000313" key="6">
    <source>
        <dbReference type="EMBL" id="KAF6002536.1"/>
    </source>
</evidence>
<dbReference type="PANTHER" id="PTHR43701">
    <property type="entry name" value="MEMBRANE TRANSPORTER PROTEIN MJ0441-RELATED"/>
    <property type="match status" value="1"/>
</dbReference>
<comment type="caution">
    <text evidence="6">The sequence shown here is derived from an EMBL/GenBank/DDBJ whole genome shotgun (WGS) entry which is preliminary data.</text>
</comment>
<dbReference type="EMBL" id="VWRR01000010">
    <property type="protein sequence ID" value="KAF6002536.1"/>
    <property type="molecule type" value="Genomic_DNA"/>
</dbReference>
<organism evidence="6 7">
    <name type="scientific">Cyanidiococcus yangmingshanensis</name>
    <dbReference type="NCBI Taxonomy" id="2690220"/>
    <lineage>
        <taxon>Eukaryota</taxon>
        <taxon>Rhodophyta</taxon>
        <taxon>Bangiophyceae</taxon>
        <taxon>Cyanidiales</taxon>
        <taxon>Cyanidiaceae</taxon>
        <taxon>Cyanidiococcus</taxon>
    </lineage>
</organism>